<accession>A0ABU7EM81</accession>
<sequence length="110" mass="12465">EIEGCGVLVPISSGHWARSRVCPVQVASPSQGKNKTYRTKTHAHKLTPKENFVRPINLTVRSFNCGKKPEYLERTHTCKGRTCKLHAKLFQKLQIFLGEPCSCRVQEEES</sequence>
<proteinExistence type="predicted"/>
<protein>
    <submittedName>
        <fullName evidence="1">Uncharacterized protein</fullName>
    </submittedName>
</protein>
<evidence type="ECO:0000313" key="1">
    <source>
        <dbReference type="EMBL" id="MED6287235.1"/>
    </source>
</evidence>
<comment type="caution">
    <text evidence="1">The sequence shown here is derived from an EMBL/GenBank/DDBJ whole genome shotgun (WGS) entry which is preliminary data.</text>
</comment>
<feature type="non-terminal residue" evidence="1">
    <location>
        <position position="1"/>
    </location>
</feature>
<gene>
    <name evidence="1" type="ORF">CHARACLAT_014286</name>
</gene>
<name>A0ABU7EM81_9TELE</name>
<keyword evidence="2" id="KW-1185">Reference proteome</keyword>
<reference evidence="1 2" key="1">
    <citation type="submission" date="2021-06" db="EMBL/GenBank/DDBJ databases">
        <authorList>
            <person name="Palmer J.M."/>
        </authorList>
    </citation>
    <scope>NUCLEOTIDE SEQUENCE [LARGE SCALE GENOMIC DNA]</scope>
    <source>
        <strain evidence="1 2">CL_MEX2019</strain>
        <tissue evidence="1">Muscle</tissue>
    </source>
</reference>
<dbReference type="EMBL" id="JAHUTJ010058444">
    <property type="protein sequence ID" value="MED6287235.1"/>
    <property type="molecule type" value="Genomic_DNA"/>
</dbReference>
<organism evidence="1 2">
    <name type="scientific">Characodon lateralis</name>
    <dbReference type="NCBI Taxonomy" id="208331"/>
    <lineage>
        <taxon>Eukaryota</taxon>
        <taxon>Metazoa</taxon>
        <taxon>Chordata</taxon>
        <taxon>Craniata</taxon>
        <taxon>Vertebrata</taxon>
        <taxon>Euteleostomi</taxon>
        <taxon>Actinopterygii</taxon>
        <taxon>Neopterygii</taxon>
        <taxon>Teleostei</taxon>
        <taxon>Neoteleostei</taxon>
        <taxon>Acanthomorphata</taxon>
        <taxon>Ovalentaria</taxon>
        <taxon>Atherinomorphae</taxon>
        <taxon>Cyprinodontiformes</taxon>
        <taxon>Goodeidae</taxon>
        <taxon>Characodon</taxon>
    </lineage>
</organism>
<evidence type="ECO:0000313" key="2">
    <source>
        <dbReference type="Proteomes" id="UP001352852"/>
    </source>
</evidence>
<dbReference type="Proteomes" id="UP001352852">
    <property type="component" value="Unassembled WGS sequence"/>
</dbReference>